<dbReference type="RefSeq" id="WP_114548790.1">
    <property type="nucleotide sequence ID" value="NZ_DBFWAD010000047.1"/>
</dbReference>
<keyword evidence="1" id="KW-0472">Membrane</keyword>
<feature type="transmembrane region" description="Helical" evidence="1">
    <location>
        <begin position="105"/>
        <end position="129"/>
    </location>
</feature>
<accession>A0A369NZY4</accession>
<dbReference type="InterPro" id="IPR025517">
    <property type="entry name" value="DUF4405"/>
</dbReference>
<proteinExistence type="predicted"/>
<feature type="transmembrane region" description="Helical" evidence="1">
    <location>
        <begin position="61"/>
        <end position="85"/>
    </location>
</feature>
<evidence type="ECO:0000313" key="3">
    <source>
        <dbReference type="EMBL" id="RDC45423.1"/>
    </source>
</evidence>
<feature type="domain" description="Flavinylation-associated cytochrome" evidence="2">
    <location>
        <begin position="63"/>
        <end position="120"/>
    </location>
</feature>
<evidence type="ECO:0000259" key="2">
    <source>
        <dbReference type="Pfam" id="PF14358"/>
    </source>
</evidence>
<dbReference type="EMBL" id="PPUT01000009">
    <property type="protein sequence ID" value="RDC45423.1"/>
    <property type="molecule type" value="Genomic_DNA"/>
</dbReference>
<reference evidence="3 4" key="1">
    <citation type="journal article" date="2018" name="Elife">
        <title>Discovery and characterization of a prevalent human gut bacterial enzyme sufficient for the inactivation of a family of plant toxins.</title>
        <authorList>
            <person name="Koppel N."/>
            <person name="Bisanz J.E."/>
            <person name="Pandelia M.E."/>
            <person name="Turnbaugh P.J."/>
            <person name="Balskus E.P."/>
        </authorList>
    </citation>
    <scope>NUCLEOTIDE SEQUENCE [LARGE SCALE GENOMIC DNA]</scope>
    <source>
        <strain evidence="3 4">OB21 GAM 11</strain>
    </source>
</reference>
<evidence type="ECO:0000313" key="4">
    <source>
        <dbReference type="Proteomes" id="UP000253805"/>
    </source>
</evidence>
<comment type="caution">
    <text evidence="3">The sequence shown here is derived from an EMBL/GenBank/DDBJ whole genome shotgun (WGS) entry which is preliminary data.</text>
</comment>
<protein>
    <recommendedName>
        <fullName evidence="2">Flavinylation-associated cytochrome domain-containing protein</fullName>
    </recommendedName>
</protein>
<organism evidence="3 4">
    <name type="scientific">Adlercreutzia equolifaciens subsp. celatus</name>
    <dbReference type="NCBI Taxonomy" id="394340"/>
    <lineage>
        <taxon>Bacteria</taxon>
        <taxon>Bacillati</taxon>
        <taxon>Actinomycetota</taxon>
        <taxon>Coriobacteriia</taxon>
        <taxon>Eggerthellales</taxon>
        <taxon>Eggerthellaceae</taxon>
        <taxon>Adlercreutzia</taxon>
    </lineage>
</organism>
<dbReference type="Proteomes" id="UP000253805">
    <property type="component" value="Unassembled WGS sequence"/>
</dbReference>
<keyword evidence="1" id="KW-0812">Transmembrane</keyword>
<feature type="transmembrane region" description="Helical" evidence="1">
    <location>
        <begin position="32"/>
        <end position="49"/>
    </location>
</feature>
<dbReference type="AlphaFoldDB" id="A0A369NZY4"/>
<keyword evidence="1" id="KW-1133">Transmembrane helix</keyword>
<gene>
    <name evidence="3" type="ORF">C1850_04710</name>
</gene>
<dbReference type="Pfam" id="PF14358">
    <property type="entry name" value="DUF4405"/>
    <property type="match status" value="1"/>
</dbReference>
<evidence type="ECO:0000256" key="1">
    <source>
        <dbReference type="SAM" id="Phobius"/>
    </source>
</evidence>
<name>A0A369NZY4_9ACTN</name>
<sequence>MKRNRALFDAVVLVVYLVAANPALTGVPVHEFIGLGAFVVMGVHIVASGDGLAGRGRAGRLALNIVLLVALAACVVSGVMVSGAALPSLGLYATGYSFWDPLHAVAAKVLLAALIVHVVVRAPAALAVLRRKKNVTSSETLDALEF</sequence>